<gene>
    <name evidence="1" type="ORF">RD2015_718</name>
</gene>
<reference evidence="1 2" key="1">
    <citation type="submission" date="2015-12" db="EMBL/GenBank/DDBJ databases">
        <title>Complete genome of Roseateles depolymerans KCTC 42856.</title>
        <authorList>
            <person name="Kim K.M."/>
        </authorList>
    </citation>
    <scope>NUCLEOTIDE SEQUENCE [LARGE SCALE GENOMIC DNA]</scope>
    <source>
        <strain evidence="1 2">KCTC 42856</strain>
    </source>
</reference>
<organism evidence="1 2">
    <name type="scientific">Roseateles depolymerans</name>
    <dbReference type="NCBI Taxonomy" id="76731"/>
    <lineage>
        <taxon>Bacteria</taxon>
        <taxon>Pseudomonadati</taxon>
        <taxon>Pseudomonadota</taxon>
        <taxon>Betaproteobacteria</taxon>
        <taxon>Burkholderiales</taxon>
        <taxon>Sphaerotilaceae</taxon>
        <taxon>Roseateles</taxon>
    </lineage>
</organism>
<name>A0A0U3L1L8_9BURK</name>
<protein>
    <submittedName>
        <fullName evidence="1">Uncharacterized protein</fullName>
    </submittedName>
</protein>
<accession>A0A0U3L1L8</accession>
<dbReference type="RefSeq" id="WP_232309915.1">
    <property type="nucleotide sequence ID" value="NZ_CP013729.1"/>
</dbReference>
<evidence type="ECO:0000313" key="1">
    <source>
        <dbReference type="EMBL" id="ALV05214.1"/>
    </source>
</evidence>
<dbReference type="KEGG" id="rdp:RD2015_718"/>
<keyword evidence="2" id="KW-1185">Reference proteome</keyword>
<dbReference type="AlphaFoldDB" id="A0A0U3L1L8"/>
<dbReference type="STRING" id="76731.RD2015_718"/>
<dbReference type="EMBL" id="CP013729">
    <property type="protein sequence ID" value="ALV05214.1"/>
    <property type="molecule type" value="Genomic_DNA"/>
</dbReference>
<dbReference type="Proteomes" id="UP000060699">
    <property type="component" value="Chromosome"/>
</dbReference>
<evidence type="ECO:0000313" key="2">
    <source>
        <dbReference type="Proteomes" id="UP000060699"/>
    </source>
</evidence>
<sequence length="112" mass="12198">MSSSTDASTRVVRLPATLNNLAHLATMLEKLERSGRAPDPGQYRQLVARVSAELAQQAGHVALPQLLEVFPATAELYENQQYDVAGLCLSPLDRSVQTEQAARDALAALRQR</sequence>
<proteinExistence type="predicted"/>